<dbReference type="Gene3D" id="3.40.50.1820">
    <property type="entry name" value="alpha/beta hydrolase"/>
    <property type="match status" value="1"/>
</dbReference>
<dbReference type="InterPro" id="IPR033124">
    <property type="entry name" value="Ser_caboxypep_his_AS"/>
</dbReference>
<evidence type="ECO:0000313" key="6">
    <source>
        <dbReference type="EMBL" id="CEJ85097.1"/>
    </source>
</evidence>
<dbReference type="PROSITE" id="PS00560">
    <property type="entry name" value="CARBOXYPEPT_SER_HIS"/>
    <property type="match status" value="1"/>
</dbReference>
<accession>A0A0A1SZ78</accession>
<evidence type="ECO:0008006" key="8">
    <source>
        <dbReference type="Google" id="ProtNLM"/>
    </source>
</evidence>
<organism evidence="6 7">
    <name type="scientific">[Torrubiella] hemipterigena</name>
    <dbReference type="NCBI Taxonomy" id="1531966"/>
    <lineage>
        <taxon>Eukaryota</taxon>
        <taxon>Fungi</taxon>
        <taxon>Dikarya</taxon>
        <taxon>Ascomycota</taxon>
        <taxon>Pezizomycotina</taxon>
        <taxon>Sordariomycetes</taxon>
        <taxon>Hypocreomycetidae</taxon>
        <taxon>Hypocreales</taxon>
        <taxon>Clavicipitaceae</taxon>
        <taxon>Clavicipitaceae incertae sedis</taxon>
        <taxon>'Torrubiella' clade</taxon>
    </lineage>
</organism>
<evidence type="ECO:0000256" key="2">
    <source>
        <dbReference type="ARBA" id="ARBA00022645"/>
    </source>
</evidence>
<dbReference type="HOGENOM" id="CLU_008523_8_3_1"/>
<keyword evidence="5" id="KW-0325">Glycoprotein</keyword>
<gene>
    <name evidence="6" type="ORF">VHEMI03670</name>
</gene>
<proteinExistence type="inferred from homology"/>
<dbReference type="Proteomes" id="UP000039046">
    <property type="component" value="Unassembled WGS sequence"/>
</dbReference>
<keyword evidence="4" id="KW-0378">Hydrolase</keyword>
<protein>
    <recommendedName>
        <fullName evidence="8">Serine carboxypeptidase</fullName>
    </recommendedName>
</protein>
<dbReference type="STRING" id="1531966.A0A0A1SZ78"/>
<reference evidence="6 7" key="1">
    <citation type="journal article" date="2015" name="Genome Announc.">
        <title>Draft Genome Sequence and Gene Annotation of the Entomopathogenic Fungus Verticillium hemipterigenum.</title>
        <authorList>
            <person name="Horn F."/>
            <person name="Habel A."/>
            <person name="Scharf D.H."/>
            <person name="Dworschak J."/>
            <person name="Brakhage A.A."/>
            <person name="Guthke R."/>
            <person name="Hertweck C."/>
            <person name="Linde J."/>
        </authorList>
    </citation>
    <scope>NUCLEOTIDE SEQUENCE [LARGE SCALE GENOMIC DNA]</scope>
</reference>
<comment type="similarity">
    <text evidence="1">Belongs to the peptidase S10 family.</text>
</comment>
<keyword evidence="2" id="KW-0121">Carboxypeptidase</keyword>
<dbReference type="EMBL" id="CDHN01000002">
    <property type="protein sequence ID" value="CEJ85097.1"/>
    <property type="molecule type" value="Genomic_DNA"/>
</dbReference>
<dbReference type="GO" id="GO:0006508">
    <property type="term" value="P:proteolysis"/>
    <property type="evidence" value="ECO:0007669"/>
    <property type="project" value="UniProtKB-KW"/>
</dbReference>
<evidence type="ECO:0000256" key="5">
    <source>
        <dbReference type="ARBA" id="ARBA00023180"/>
    </source>
</evidence>
<sequence length="104" mass="11421">MHIYVPPTLAKDVAVLVYAGDKDYACNWLGNKAWTNALDWPGHDAFNSAEMSNLTVGGSAYGSIKSAKKFAFARIFDAGHLVPHDQPIGIVDLVDRWIAGEFRK</sequence>
<dbReference type="AlphaFoldDB" id="A0A0A1SZ78"/>
<dbReference type="InterPro" id="IPR001563">
    <property type="entry name" value="Peptidase_S10"/>
</dbReference>
<keyword evidence="3" id="KW-0645">Protease</keyword>
<dbReference type="SUPFAM" id="SSF53474">
    <property type="entry name" value="alpha/beta-Hydrolases"/>
    <property type="match status" value="1"/>
</dbReference>
<dbReference type="OrthoDB" id="443318at2759"/>
<evidence type="ECO:0000256" key="4">
    <source>
        <dbReference type="ARBA" id="ARBA00022801"/>
    </source>
</evidence>
<evidence type="ECO:0000313" key="7">
    <source>
        <dbReference type="Proteomes" id="UP000039046"/>
    </source>
</evidence>
<evidence type="ECO:0000256" key="1">
    <source>
        <dbReference type="ARBA" id="ARBA00009431"/>
    </source>
</evidence>
<dbReference type="InterPro" id="IPR029058">
    <property type="entry name" value="AB_hydrolase_fold"/>
</dbReference>
<name>A0A0A1SZ78_9HYPO</name>
<dbReference type="Pfam" id="PF00450">
    <property type="entry name" value="Peptidase_S10"/>
    <property type="match status" value="1"/>
</dbReference>
<dbReference type="GO" id="GO:0004185">
    <property type="term" value="F:serine-type carboxypeptidase activity"/>
    <property type="evidence" value="ECO:0007669"/>
    <property type="project" value="InterPro"/>
</dbReference>
<keyword evidence="7" id="KW-1185">Reference proteome</keyword>
<evidence type="ECO:0000256" key="3">
    <source>
        <dbReference type="ARBA" id="ARBA00022670"/>
    </source>
</evidence>